<dbReference type="Proteomes" id="UP001595803">
    <property type="component" value="Unassembled WGS sequence"/>
</dbReference>
<keyword evidence="10" id="KW-1185">Reference proteome</keyword>
<evidence type="ECO:0000259" key="8">
    <source>
        <dbReference type="Pfam" id="PF09335"/>
    </source>
</evidence>
<dbReference type="InterPro" id="IPR032816">
    <property type="entry name" value="VTT_dom"/>
</dbReference>
<feature type="transmembrane region" description="Helical" evidence="7">
    <location>
        <begin position="169"/>
        <end position="190"/>
    </location>
</feature>
<keyword evidence="6 7" id="KW-0472">Membrane</keyword>
<evidence type="ECO:0000313" key="9">
    <source>
        <dbReference type="EMBL" id="MFC3835143.1"/>
    </source>
</evidence>
<gene>
    <name evidence="9" type="ORF">ACFOSB_19965</name>
</gene>
<comment type="subcellular location">
    <subcellularLocation>
        <location evidence="1 7">Cell membrane</location>
        <topology evidence="1 7">Multi-pass membrane protein</topology>
    </subcellularLocation>
</comment>
<feature type="transmembrane region" description="Helical" evidence="7">
    <location>
        <begin position="7"/>
        <end position="32"/>
    </location>
</feature>
<evidence type="ECO:0000256" key="7">
    <source>
        <dbReference type="RuleBase" id="RU367016"/>
    </source>
</evidence>
<evidence type="ECO:0000256" key="5">
    <source>
        <dbReference type="ARBA" id="ARBA00022989"/>
    </source>
</evidence>
<protein>
    <submittedName>
        <fullName evidence="9">DedA family protein</fullName>
    </submittedName>
</protein>
<keyword evidence="3 7" id="KW-1003">Cell membrane</keyword>
<dbReference type="EMBL" id="JBHRZG010000024">
    <property type="protein sequence ID" value="MFC3835143.1"/>
    <property type="molecule type" value="Genomic_DNA"/>
</dbReference>
<evidence type="ECO:0000256" key="1">
    <source>
        <dbReference type="ARBA" id="ARBA00004651"/>
    </source>
</evidence>
<evidence type="ECO:0000313" key="10">
    <source>
        <dbReference type="Proteomes" id="UP001595803"/>
    </source>
</evidence>
<reference evidence="10" key="1">
    <citation type="journal article" date="2019" name="Int. J. Syst. Evol. Microbiol.">
        <title>The Global Catalogue of Microorganisms (GCM) 10K type strain sequencing project: providing services to taxonomists for standard genome sequencing and annotation.</title>
        <authorList>
            <consortium name="The Broad Institute Genomics Platform"/>
            <consortium name="The Broad Institute Genome Sequencing Center for Infectious Disease"/>
            <person name="Wu L."/>
            <person name="Ma J."/>
        </authorList>
    </citation>
    <scope>NUCLEOTIDE SEQUENCE [LARGE SCALE GENOMIC DNA]</scope>
    <source>
        <strain evidence="10">CCTCC AB 2017081</strain>
    </source>
</reference>
<keyword evidence="4 7" id="KW-0812">Transmembrane</keyword>
<proteinExistence type="inferred from homology"/>
<evidence type="ECO:0000256" key="4">
    <source>
        <dbReference type="ARBA" id="ARBA00022692"/>
    </source>
</evidence>
<comment type="caution">
    <text evidence="9">The sequence shown here is derived from an EMBL/GenBank/DDBJ whole genome shotgun (WGS) entry which is preliminary data.</text>
</comment>
<feature type="domain" description="VTT" evidence="8">
    <location>
        <begin position="32"/>
        <end position="149"/>
    </location>
</feature>
<dbReference type="PANTHER" id="PTHR30353">
    <property type="entry name" value="INNER MEMBRANE PROTEIN DEDA-RELATED"/>
    <property type="match status" value="1"/>
</dbReference>
<dbReference type="Pfam" id="PF09335">
    <property type="entry name" value="VTT_dom"/>
    <property type="match status" value="1"/>
</dbReference>
<name>A0ABV7ZDJ0_9DEIO</name>
<feature type="transmembrane region" description="Helical" evidence="7">
    <location>
        <begin position="52"/>
        <end position="73"/>
    </location>
</feature>
<dbReference type="PANTHER" id="PTHR30353:SF0">
    <property type="entry name" value="TRANSMEMBRANE PROTEIN"/>
    <property type="match status" value="1"/>
</dbReference>
<accession>A0ABV7ZDJ0</accession>
<evidence type="ECO:0000256" key="2">
    <source>
        <dbReference type="ARBA" id="ARBA00010792"/>
    </source>
</evidence>
<evidence type="ECO:0000256" key="3">
    <source>
        <dbReference type="ARBA" id="ARBA00022475"/>
    </source>
</evidence>
<dbReference type="InterPro" id="IPR032818">
    <property type="entry name" value="DedA-like"/>
</dbReference>
<comment type="similarity">
    <text evidence="2 7">Belongs to the DedA family.</text>
</comment>
<evidence type="ECO:0000256" key="6">
    <source>
        <dbReference type="ARBA" id="ARBA00023136"/>
    </source>
</evidence>
<keyword evidence="5 7" id="KW-1133">Transmembrane helix</keyword>
<organism evidence="9 10">
    <name type="scientific">Deinococcus rufus</name>
    <dbReference type="NCBI Taxonomy" id="2136097"/>
    <lineage>
        <taxon>Bacteria</taxon>
        <taxon>Thermotogati</taxon>
        <taxon>Deinococcota</taxon>
        <taxon>Deinococci</taxon>
        <taxon>Deinococcales</taxon>
        <taxon>Deinococcaceae</taxon>
        <taxon>Deinococcus</taxon>
    </lineage>
</organism>
<dbReference type="RefSeq" id="WP_295818537.1">
    <property type="nucleotide sequence ID" value="NZ_JBHRZG010000024.1"/>
</dbReference>
<feature type="transmembrane region" description="Helical" evidence="7">
    <location>
        <begin position="140"/>
        <end position="163"/>
    </location>
</feature>
<sequence>MESLIHTILAFSYIGIFLIVFAETGLLLGFFLPGDSLLITAGLFAASGDLSLVGVMAAVVAGGILGCVAGYFIGHRFGPAVFRNQESRFFKPSYVTEAEKFFTHYGWQSVVLARFVPIVRTLVPTLAGVSRMPLGIFTAYNVLGALLWGVSLPALAYFFGKLIPNLDQYVLLIVAVVLVVSVIPVVLKVVQARRA</sequence>